<evidence type="ECO:0000256" key="2">
    <source>
        <dbReference type="SAM" id="Coils"/>
    </source>
</evidence>
<dbReference type="RefSeq" id="WP_212725063.1">
    <property type="nucleotide sequence ID" value="NZ_CP071249.1"/>
</dbReference>
<dbReference type="EMBL" id="CP071250">
    <property type="protein sequence ID" value="UUF09605.1"/>
    <property type="molecule type" value="Genomic_DNA"/>
</dbReference>
<dbReference type="Proteomes" id="UP001058016">
    <property type="component" value="Chromosome"/>
</dbReference>
<sequence length="241" mass="26750">MSILKRFSDIMSANINALLDKCEDPAKMVDQILRNLNDDLGKVKAETASIMAEEARAKRELDECNKEIAKLLDYAKRAIEAGNDDDARLFLSKKATLTEKQSTLEQKVQLASSNTLKMRQMHDKLVSEVNELTARRDSIKAKVATANMQQRINELGSSLNSSKSNLGAFTRMEEKANRMLDEANAIADLNAVPKDDIESLMNKYDTKTSSSIEDELAALKGNRSSTIDHELAALKGLTNQE</sequence>
<gene>
    <name evidence="3" type="ORF">J0J69_00170</name>
    <name evidence="4" type="ORF">J0J70_06610</name>
</gene>
<accession>A0A9Q9CJC6</accession>
<evidence type="ECO:0000313" key="5">
    <source>
        <dbReference type="Proteomes" id="UP001058016"/>
    </source>
</evidence>
<organism evidence="4 6">
    <name type="scientific">Turicibacter bilis</name>
    <dbReference type="NCBI Taxonomy" id="2735723"/>
    <lineage>
        <taxon>Bacteria</taxon>
        <taxon>Bacillati</taxon>
        <taxon>Bacillota</taxon>
        <taxon>Erysipelotrichia</taxon>
        <taxon>Erysipelotrichales</taxon>
        <taxon>Turicibacteraceae</taxon>
        <taxon>Turicibacter</taxon>
    </lineage>
</organism>
<dbReference type="PANTHER" id="PTHR31088">
    <property type="entry name" value="MEMBRANE-ASSOCIATED PROTEIN VIPP1, CHLOROPLASTIC"/>
    <property type="match status" value="1"/>
</dbReference>
<evidence type="ECO:0000256" key="1">
    <source>
        <dbReference type="ARBA" id="ARBA00043985"/>
    </source>
</evidence>
<proteinExistence type="inferred from homology"/>
<dbReference type="EMBL" id="CP071249">
    <property type="protein sequence ID" value="UUF06047.1"/>
    <property type="molecule type" value="Genomic_DNA"/>
</dbReference>
<dbReference type="Pfam" id="PF04012">
    <property type="entry name" value="PspA_IM30"/>
    <property type="match status" value="1"/>
</dbReference>
<evidence type="ECO:0000313" key="3">
    <source>
        <dbReference type="EMBL" id="UUF06047.1"/>
    </source>
</evidence>
<dbReference type="InterPro" id="IPR007157">
    <property type="entry name" value="PspA_VIPP1"/>
</dbReference>
<name>A0A9Q9CJC6_9FIRM</name>
<comment type="similarity">
    <text evidence="1">Belongs to the PspA/Vipp/IM30 family.</text>
</comment>
<protein>
    <submittedName>
        <fullName evidence="4">PspA/IM30 family protein</fullName>
    </submittedName>
</protein>
<feature type="coiled-coil region" evidence="2">
    <location>
        <begin position="122"/>
        <end position="149"/>
    </location>
</feature>
<keyword evidence="2" id="KW-0175">Coiled coil</keyword>
<dbReference type="AlphaFoldDB" id="A0A9Q9CJC6"/>
<dbReference type="PANTHER" id="PTHR31088:SF6">
    <property type="entry name" value="PHAGE SHOCK PROTEIN A"/>
    <property type="match status" value="1"/>
</dbReference>
<evidence type="ECO:0000313" key="6">
    <source>
        <dbReference type="Proteomes" id="UP001058072"/>
    </source>
</evidence>
<reference evidence="4 5" key="1">
    <citation type="submission" date="2021-03" db="EMBL/GenBank/DDBJ databases">
        <title>Comparative Genomics and Metabolomics in the genus Turicibacter.</title>
        <authorList>
            <person name="Maki J."/>
            <person name="Looft T."/>
        </authorList>
    </citation>
    <scope>NUCLEOTIDE SEQUENCE</scope>
    <source>
        <strain evidence="4">ISU324</strain>
        <strain evidence="3 5">MMM721</strain>
    </source>
</reference>
<keyword evidence="5" id="KW-1185">Reference proteome</keyword>
<evidence type="ECO:0000313" key="4">
    <source>
        <dbReference type="EMBL" id="UUF09605.1"/>
    </source>
</evidence>
<dbReference type="Proteomes" id="UP001058072">
    <property type="component" value="Chromosome"/>
</dbReference>